<evidence type="ECO:0000256" key="8">
    <source>
        <dbReference type="ARBA" id="ARBA00034811"/>
    </source>
</evidence>
<evidence type="ECO:0000256" key="7">
    <source>
        <dbReference type="ARBA" id="ARBA00023136"/>
    </source>
</evidence>
<dbReference type="Proteomes" id="UP000268093">
    <property type="component" value="Unassembled WGS sequence"/>
</dbReference>
<dbReference type="InterPro" id="IPR050168">
    <property type="entry name" value="AAA_ATPase_domain"/>
</dbReference>
<protein>
    <recommendedName>
        <fullName evidence="8">Peroxisomal ATPase PEX6</fullName>
    </recommendedName>
    <alternativeName>
        <fullName evidence="9">Peroxin-6</fullName>
    </alternativeName>
</protein>
<evidence type="ECO:0000256" key="9">
    <source>
        <dbReference type="ARBA" id="ARBA00034920"/>
    </source>
</evidence>
<dbReference type="EMBL" id="RBNI01010789">
    <property type="protein sequence ID" value="RUP43521.1"/>
    <property type="molecule type" value="Genomic_DNA"/>
</dbReference>
<sequence length="1068" mass="114360">DTARLRPQRTDSDVDVWEEIRYSTTPLILVSSHKHFSCLSHPPSLPTAPTTPPSLVYFKITSVESDPASANGGAKNHPAYYGHGRRVDPLGTKMVQTGLEQSRVPPGRGVGTWVGGAAEFAPTPPPPSFTFTHTTTPPDTLYTLISSCLHPLSSTLSLSCTVLLHGPRGSGKRTSALWAAERCGVHVVETNCYDFAGETDAKTEASLRARFDRAAACAPCVFLIRNVDALARKAVVLETGQGEKGLFGGFSYGGVKVGARAGDQFNPSHTQTTEPAIATVLRYLFADLLTSHRRTGYPTMVVATTGDIERLPTSVLGCFRHEVQVEAPAEPARLEILRNLTSGSPLAPDVSLRSLATQTAALVAKDLVDLVARAGLAALERVTDGRETTDVMDHDIASAGIALTAADFDTALGKARASYSDSIGAPKIPNVTWDDVGGLAGVKDDILDTIQLPLEHPELFASGMKKRSGILLYGPPGTGKTLLAKAIATSCSLNFFSVKGPELLNMYIGESEANVRRVFQRARDAKPCVIFFDELDSVAPKRGEKGDSGGVMDRIVSQLLAELDGMSEGKGGKDGEEGRKNGEEAGGAQVFVIGATNRPDLLDPALLRPGRITTRSSRSSRRLPGSKPFNRVFVIPLRSSNFLSDHASSPPKIPPTPRPRPAARGRQMSAQLHGSGLLRAVLGRHAQGHDACRRRCGSQTSLNATPLSPNAVPSYPLPLTSQYYLSHLATSEDVAVEVTEEDFDRARRELIPSVSESELGHYRKVRERFEGGMKEGKVDGKEEKEDDESAGGMKETKMEEEDDENTGRMKEARDDDDKEEEDESAGLMKEAKVDDDEEEEDESAGLMKEEKEDESVGGMNEEKEDESAGGMKAAKVDGEEEDENAGKEAKVDGKEEEGEDKSVGGMKEAKLDGEEEEAGDESAGGMKEAEDESAGGMKEAEDESAGGIKEAEDESAGGMKEAKDKSAGRMKEEEAEDKNAGGMKEGKVEEEGDESTGGKEKVDGEEEKEKDESAGGKGKVDGEEEEKENESADGKGKAEEEENGSASGKEVKEEQDGEREGEGEDVMG</sequence>
<feature type="compositionally biased region" description="Basic and acidic residues" evidence="11">
    <location>
        <begin position="1010"/>
        <end position="1021"/>
    </location>
</feature>
<feature type="non-terminal residue" evidence="13">
    <location>
        <position position="1068"/>
    </location>
</feature>
<feature type="domain" description="AAA+ ATPase" evidence="12">
    <location>
        <begin position="158"/>
        <end position="329"/>
    </location>
</feature>
<dbReference type="InterPro" id="IPR003959">
    <property type="entry name" value="ATPase_AAA_core"/>
</dbReference>
<dbReference type="Pfam" id="PF00004">
    <property type="entry name" value="AAA"/>
    <property type="match status" value="2"/>
</dbReference>
<dbReference type="SUPFAM" id="SSF52540">
    <property type="entry name" value="P-loop containing nucleoside triphosphate hydrolases"/>
    <property type="match status" value="2"/>
</dbReference>
<keyword evidence="6" id="KW-0067">ATP-binding</keyword>
<evidence type="ECO:0000256" key="4">
    <source>
        <dbReference type="ARBA" id="ARBA00022741"/>
    </source>
</evidence>
<dbReference type="InterPro" id="IPR027417">
    <property type="entry name" value="P-loop_NTPase"/>
</dbReference>
<proteinExistence type="inferred from homology"/>
<dbReference type="GO" id="GO:0016558">
    <property type="term" value="P:protein import into peroxisome matrix"/>
    <property type="evidence" value="ECO:0007669"/>
    <property type="project" value="TreeGrafter"/>
</dbReference>
<organism evidence="13 14">
    <name type="scientific">Jimgerdemannia flammicorona</name>
    <dbReference type="NCBI Taxonomy" id="994334"/>
    <lineage>
        <taxon>Eukaryota</taxon>
        <taxon>Fungi</taxon>
        <taxon>Fungi incertae sedis</taxon>
        <taxon>Mucoromycota</taxon>
        <taxon>Mucoromycotina</taxon>
        <taxon>Endogonomycetes</taxon>
        <taxon>Endogonales</taxon>
        <taxon>Endogonaceae</taxon>
        <taxon>Jimgerdemannia</taxon>
    </lineage>
</organism>
<evidence type="ECO:0000313" key="14">
    <source>
        <dbReference type="Proteomes" id="UP000268093"/>
    </source>
</evidence>
<dbReference type="PROSITE" id="PS00674">
    <property type="entry name" value="AAA"/>
    <property type="match status" value="1"/>
</dbReference>
<feature type="compositionally biased region" description="Basic and acidic residues" evidence="11">
    <location>
        <begin position="884"/>
        <end position="893"/>
    </location>
</feature>
<evidence type="ECO:0000313" key="13">
    <source>
        <dbReference type="EMBL" id="RUP43521.1"/>
    </source>
</evidence>
<feature type="compositionally biased region" description="Basic and acidic residues" evidence="11">
    <location>
        <begin position="960"/>
        <end position="972"/>
    </location>
</feature>
<dbReference type="SMART" id="SM00382">
    <property type="entry name" value="AAA"/>
    <property type="match status" value="2"/>
</dbReference>
<dbReference type="InterPro" id="IPR003593">
    <property type="entry name" value="AAA+_ATPase"/>
</dbReference>
<feature type="compositionally biased region" description="Pro residues" evidence="11">
    <location>
        <begin position="651"/>
        <end position="660"/>
    </location>
</feature>
<keyword evidence="4" id="KW-0547">Nucleotide-binding</keyword>
<evidence type="ECO:0000256" key="5">
    <source>
        <dbReference type="ARBA" id="ARBA00022801"/>
    </source>
</evidence>
<keyword evidence="7" id="KW-0472">Membrane</keyword>
<accession>A0A433CY74</accession>
<dbReference type="GO" id="GO:0005778">
    <property type="term" value="C:peroxisomal membrane"/>
    <property type="evidence" value="ECO:0007669"/>
    <property type="project" value="TreeGrafter"/>
</dbReference>
<comment type="caution">
    <text evidence="13">The sequence shown here is derived from an EMBL/GenBank/DDBJ whole genome shotgun (WGS) entry which is preliminary data.</text>
</comment>
<dbReference type="PANTHER" id="PTHR23077">
    <property type="entry name" value="AAA-FAMILY ATPASE"/>
    <property type="match status" value="1"/>
</dbReference>
<evidence type="ECO:0000256" key="1">
    <source>
        <dbReference type="ARBA" id="ARBA00004370"/>
    </source>
</evidence>
<evidence type="ECO:0000256" key="3">
    <source>
        <dbReference type="ARBA" id="ARBA00022593"/>
    </source>
</evidence>
<feature type="non-terminal residue" evidence="13">
    <location>
        <position position="1"/>
    </location>
</feature>
<keyword evidence="5 13" id="KW-0378">Hydrolase</keyword>
<evidence type="ECO:0000259" key="12">
    <source>
        <dbReference type="SMART" id="SM00382"/>
    </source>
</evidence>
<dbReference type="FunFam" id="3.40.50.300:FF:000109">
    <property type="entry name" value="Peroxisomal biogenesis factor 6"/>
    <property type="match status" value="1"/>
</dbReference>
<feature type="compositionally biased region" description="Basic and acidic residues" evidence="11">
    <location>
        <begin position="773"/>
        <end position="783"/>
    </location>
</feature>
<dbReference type="AlphaFoldDB" id="A0A433CY74"/>
<dbReference type="Gene3D" id="3.40.50.300">
    <property type="entry name" value="P-loop containing nucleotide triphosphate hydrolases"/>
    <property type="match status" value="2"/>
</dbReference>
<dbReference type="GO" id="GO:0016887">
    <property type="term" value="F:ATP hydrolysis activity"/>
    <property type="evidence" value="ECO:0007669"/>
    <property type="project" value="InterPro"/>
</dbReference>
<dbReference type="OrthoDB" id="5553750at2759"/>
<keyword evidence="14" id="KW-1185">Reference proteome</keyword>
<comment type="similarity">
    <text evidence="2">Belongs to the AAA ATPase family.</text>
</comment>
<feature type="compositionally biased region" description="Acidic residues" evidence="11">
    <location>
        <begin position="833"/>
        <end position="843"/>
    </location>
</feature>
<feature type="compositionally biased region" description="Basic and acidic residues" evidence="11">
    <location>
        <begin position="1049"/>
        <end position="1060"/>
    </location>
</feature>
<feature type="compositionally biased region" description="Basic and acidic residues" evidence="11">
    <location>
        <begin position="805"/>
        <end position="815"/>
    </location>
</feature>
<dbReference type="GO" id="GO:0005524">
    <property type="term" value="F:ATP binding"/>
    <property type="evidence" value="ECO:0007669"/>
    <property type="project" value="UniProtKB-KW"/>
</dbReference>
<feature type="compositionally biased region" description="Basic and acidic residues" evidence="11">
    <location>
        <begin position="1029"/>
        <end position="1038"/>
    </location>
</feature>
<feature type="domain" description="AAA+ ATPase" evidence="12">
    <location>
        <begin position="466"/>
        <end position="629"/>
    </location>
</feature>
<dbReference type="Gene3D" id="1.10.8.60">
    <property type="match status" value="1"/>
</dbReference>
<comment type="catalytic activity">
    <reaction evidence="10">
        <text>ATP + H2O = ADP + phosphate + H(+)</text>
        <dbReference type="Rhea" id="RHEA:13065"/>
        <dbReference type="ChEBI" id="CHEBI:15377"/>
        <dbReference type="ChEBI" id="CHEBI:15378"/>
        <dbReference type="ChEBI" id="CHEBI:30616"/>
        <dbReference type="ChEBI" id="CHEBI:43474"/>
        <dbReference type="ChEBI" id="CHEBI:456216"/>
    </reaction>
    <physiologicalReaction direction="left-to-right" evidence="10">
        <dbReference type="Rhea" id="RHEA:13066"/>
    </physiologicalReaction>
</comment>
<evidence type="ECO:0000256" key="6">
    <source>
        <dbReference type="ARBA" id="ARBA00022840"/>
    </source>
</evidence>
<dbReference type="InterPro" id="IPR056995">
    <property type="entry name" value="PEX6_4th_dom"/>
</dbReference>
<dbReference type="InterPro" id="IPR047533">
    <property type="entry name" value="RecA-like_PEX6_r2"/>
</dbReference>
<dbReference type="CDD" id="cd19527">
    <property type="entry name" value="RecA-like_PEX6_r2"/>
    <property type="match status" value="1"/>
</dbReference>
<dbReference type="GO" id="GO:0005829">
    <property type="term" value="C:cytosol"/>
    <property type="evidence" value="ECO:0007669"/>
    <property type="project" value="TreeGrafter"/>
</dbReference>
<feature type="region of interest" description="Disordered" evidence="11">
    <location>
        <begin position="603"/>
        <end position="625"/>
    </location>
</feature>
<gene>
    <name evidence="13" type="ORF">BC936DRAFT_137050</name>
</gene>
<name>A0A433CY74_9FUNG</name>
<dbReference type="InterPro" id="IPR003960">
    <property type="entry name" value="ATPase_AAA_CS"/>
</dbReference>
<keyword evidence="3" id="KW-0962">Peroxisome biogenesis</keyword>
<feature type="region of interest" description="Disordered" evidence="11">
    <location>
        <begin position="643"/>
        <end position="669"/>
    </location>
</feature>
<evidence type="ECO:0000256" key="2">
    <source>
        <dbReference type="ARBA" id="ARBA00006914"/>
    </source>
</evidence>
<dbReference type="Pfam" id="PF23315">
    <property type="entry name" value="PEX6_4th"/>
    <property type="match status" value="1"/>
</dbReference>
<feature type="region of interest" description="Disordered" evidence="11">
    <location>
        <begin position="773"/>
        <end position="1068"/>
    </location>
</feature>
<comment type="subcellular location">
    <subcellularLocation>
        <location evidence="1">Membrane</location>
    </subcellularLocation>
</comment>
<reference evidence="13 14" key="1">
    <citation type="journal article" date="2018" name="New Phytol.">
        <title>Phylogenomics of Endogonaceae and evolution of mycorrhizas within Mucoromycota.</title>
        <authorList>
            <person name="Chang Y."/>
            <person name="Desiro A."/>
            <person name="Na H."/>
            <person name="Sandor L."/>
            <person name="Lipzen A."/>
            <person name="Clum A."/>
            <person name="Barry K."/>
            <person name="Grigoriev I.V."/>
            <person name="Martin F.M."/>
            <person name="Stajich J.E."/>
            <person name="Smith M.E."/>
            <person name="Bonito G."/>
            <person name="Spatafora J.W."/>
        </authorList>
    </citation>
    <scope>NUCLEOTIDE SEQUENCE [LARGE SCALE GENOMIC DNA]</scope>
    <source>
        <strain evidence="13 14">GMNB39</strain>
    </source>
</reference>
<dbReference type="PANTHER" id="PTHR23077:SF9">
    <property type="entry name" value="PEROXISOMAL ATPASE PEX6"/>
    <property type="match status" value="1"/>
</dbReference>
<evidence type="ECO:0000256" key="10">
    <source>
        <dbReference type="ARBA" id="ARBA00048778"/>
    </source>
</evidence>
<evidence type="ECO:0000256" key="11">
    <source>
        <dbReference type="SAM" id="MobiDB-lite"/>
    </source>
</evidence>